<dbReference type="AlphaFoldDB" id="D3Q0M2"/>
<dbReference type="HOGENOM" id="CLU_000445_20_8_11"/>
<evidence type="ECO:0000256" key="4">
    <source>
        <dbReference type="SAM" id="MobiDB-lite"/>
    </source>
</evidence>
<dbReference type="InterPro" id="IPR011712">
    <property type="entry name" value="Sig_transdc_His_kin_sub3_dim/P"/>
</dbReference>
<dbReference type="PANTHER" id="PTHR24421:SF63">
    <property type="entry name" value="SENSOR HISTIDINE KINASE DESK"/>
    <property type="match status" value="1"/>
</dbReference>
<dbReference type="OrthoDB" id="5241784at2"/>
<dbReference type="KEGG" id="sna:Snas_2064"/>
<reference evidence="7 8" key="1">
    <citation type="journal article" date="2009" name="Stand. Genomic Sci.">
        <title>Complete genome sequence of Stackebrandtia nassauensis type strain (LLR-40K-21).</title>
        <authorList>
            <person name="Munk C."/>
            <person name="Lapidus A."/>
            <person name="Copeland A."/>
            <person name="Jando M."/>
            <person name="Mayilraj S."/>
            <person name="Glavina Del Rio T."/>
            <person name="Nolan M."/>
            <person name="Chen F."/>
            <person name="Lucas S."/>
            <person name="Tice H."/>
            <person name="Cheng J.F."/>
            <person name="Han C."/>
            <person name="Detter J.C."/>
            <person name="Bruce D."/>
            <person name="Goodwin L."/>
            <person name="Chain P."/>
            <person name="Pitluck S."/>
            <person name="Goker M."/>
            <person name="Ovchinikova G."/>
            <person name="Pati A."/>
            <person name="Ivanova N."/>
            <person name="Mavromatis K."/>
            <person name="Chen A."/>
            <person name="Palaniappan K."/>
            <person name="Land M."/>
            <person name="Hauser L."/>
            <person name="Chang Y.J."/>
            <person name="Jeffries C.D."/>
            <person name="Bristow J."/>
            <person name="Eisen J.A."/>
            <person name="Markowitz V."/>
            <person name="Hugenholtz P."/>
            <person name="Kyrpides N.C."/>
            <person name="Klenk H.P."/>
        </authorList>
    </citation>
    <scope>NUCLEOTIDE SEQUENCE [LARGE SCALE GENOMIC DNA]</scope>
    <source>
        <strain evidence="8">DSM 44728 / CIP 108903 / NRRL B-16338 / NBRC 102104 / LLR-40K-21</strain>
    </source>
</reference>
<feature type="transmembrane region" description="Helical" evidence="5">
    <location>
        <begin position="130"/>
        <end position="150"/>
    </location>
</feature>
<feature type="region of interest" description="Disordered" evidence="4">
    <location>
        <begin position="378"/>
        <end position="400"/>
    </location>
</feature>
<organism evidence="7 8">
    <name type="scientific">Stackebrandtia nassauensis (strain DSM 44728 / CIP 108903 / NRRL B-16338 / NBRC 102104 / LLR-40K-21)</name>
    <dbReference type="NCBI Taxonomy" id="446470"/>
    <lineage>
        <taxon>Bacteria</taxon>
        <taxon>Bacillati</taxon>
        <taxon>Actinomycetota</taxon>
        <taxon>Actinomycetes</taxon>
        <taxon>Glycomycetales</taxon>
        <taxon>Glycomycetaceae</taxon>
        <taxon>Stackebrandtia</taxon>
    </lineage>
</organism>
<dbReference type="GO" id="GO:0000155">
    <property type="term" value="F:phosphorelay sensor kinase activity"/>
    <property type="evidence" value="ECO:0007669"/>
    <property type="project" value="InterPro"/>
</dbReference>
<keyword evidence="3" id="KW-0902">Two-component regulatory system</keyword>
<evidence type="ECO:0000313" key="8">
    <source>
        <dbReference type="Proteomes" id="UP000000844"/>
    </source>
</evidence>
<dbReference type="Proteomes" id="UP000000844">
    <property type="component" value="Chromosome"/>
</dbReference>
<keyword evidence="5" id="KW-0812">Transmembrane</keyword>
<feature type="transmembrane region" description="Helical" evidence="5">
    <location>
        <begin position="157"/>
        <end position="178"/>
    </location>
</feature>
<feature type="transmembrane region" description="Helical" evidence="5">
    <location>
        <begin position="24"/>
        <end position="46"/>
    </location>
</feature>
<dbReference type="InterPro" id="IPR036890">
    <property type="entry name" value="HATPase_C_sf"/>
</dbReference>
<evidence type="ECO:0000313" key="7">
    <source>
        <dbReference type="EMBL" id="ADD41758.1"/>
    </source>
</evidence>
<proteinExistence type="predicted"/>
<feature type="domain" description="Signal transduction histidine kinase subgroup 3 dimerisation and phosphoacceptor" evidence="6">
    <location>
        <begin position="199"/>
        <end position="265"/>
    </location>
</feature>
<keyword evidence="2 7" id="KW-0418">Kinase</keyword>
<dbReference type="PANTHER" id="PTHR24421">
    <property type="entry name" value="NITRATE/NITRITE SENSOR PROTEIN NARX-RELATED"/>
    <property type="match status" value="1"/>
</dbReference>
<dbReference type="Pfam" id="PF07730">
    <property type="entry name" value="HisKA_3"/>
    <property type="match status" value="1"/>
</dbReference>
<feature type="transmembrane region" description="Helical" evidence="5">
    <location>
        <begin position="58"/>
        <end position="78"/>
    </location>
</feature>
<keyword evidence="8" id="KW-1185">Reference proteome</keyword>
<dbReference type="GO" id="GO:0046983">
    <property type="term" value="F:protein dimerization activity"/>
    <property type="evidence" value="ECO:0007669"/>
    <property type="project" value="InterPro"/>
</dbReference>
<gene>
    <name evidence="7" type="ordered locus">Snas_2064</name>
</gene>
<dbReference type="SUPFAM" id="SSF55874">
    <property type="entry name" value="ATPase domain of HSP90 chaperone/DNA topoisomerase II/histidine kinase"/>
    <property type="match status" value="1"/>
</dbReference>
<evidence type="ECO:0000259" key="6">
    <source>
        <dbReference type="Pfam" id="PF07730"/>
    </source>
</evidence>
<dbReference type="CDD" id="cd16917">
    <property type="entry name" value="HATPase_UhpB-NarQ-NarX-like"/>
    <property type="match status" value="1"/>
</dbReference>
<dbReference type="GO" id="GO:0016020">
    <property type="term" value="C:membrane"/>
    <property type="evidence" value="ECO:0007669"/>
    <property type="project" value="InterPro"/>
</dbReference>
<keyword evidence="5" id="KW-1133">Transmembrane helix</keyword>
<feature type="transmembrane region" description="Helical" evidence="5">
    <location>
        <begin position="90"/>
        <end position="110"/>
    </location>
</feature>
<dbReference type="EMBL" id="CP001778">
    <property type="protein sequence ID" value="ADD41758.1"/>
    <property type="molecule type" value="Genomic_DNA"/>
</dbReference>
<name>D3Q0M2_STANL</name>
<evidence type="ECO:0000256" key="2">
    <source>
        <dbReference type="ARBA" id="ARBA00022777"/>
    </source>
</evidence>
<evidence type="ECO:0000256" key="1">
    <source>
        <dbReference type="ARBA" id="ARBA00022679"/>
    </source>
</evidence>
<keyword evidence="1" id="KW-0808">Transferase</keyword>
<protein>
    <submittedName>
        <fullName evidence="7">Histidine kinase</fullName>
    </submittedName>
</protein>
<dbReference type="Gene3D" id="1.20.5.1930">
    <property type="match status" value="1"/>
</dbReference>
<evidence type="ECO:0000256" key="3">
    <source>
        <dbReference type="ARBA" id="ARBA00023012"/>
    </source>
</evidence>
<evidence type="ECO:0000256" key="5">
    <source>
        <dbReference type="SAM" id="Phobius"/>
    </source>
</evidence>
<sequence length="400" mass="42767">METDVTTRQQCPPRRRRFAAACPLPAWGGYGPGPFAILMWTPVLLIDPVLSLPRNGPLWLAASGLAAIAAVNVAAVIVAYRDRPWAGRAVLALLAAQTLLTLATTSWYGAHWGVLFTLLGLAYGAVAPPGWAPLAVLCLTAVSAVVPWWQGAPWTQVWVTALTTFLCGMATFGFHRLLTVIAELDATRQQLALEAVDRERLRFSRDLHDLLGHTLSVIVVKAEAIRRLLPDDTAAAAEHAGDIENIGRESLVEVRQAVSGYRDTDLSRELDRAKIALDAAGIKLRAEPPAEPLPSELDTLFGWAVREGVTNVVRHSGADNCRIAFADEAATVRLTVTDDGSGGEPLEGSGLRGLRERAAAADGEVTAARTRQGFTLTVEAPHRSAPDAGPTDLRARAEPG</sequence>
<dbReference type="Gene3D" id="3.30.565.10">
    <property type="entry name" value="Histidine kinase-like ATPase, C-terminal domain"/>
    <property type="match status" value="1"/>
</dbReference>
<dbReference type="eggNOG" id="COG4585">
    <property type="taxonomic scope" value="Bacteria"/>
</dbReference>
<dbReference type="InterPro" id="IPR050482">
    <property type="entry name" value="Sensor_HK_TwoCompSys"/>
</dbReference>
<keyword evidence="5" id="KW-0472">Membrane</keyword>
<accession>D3Q0M2</accession>
<dbReference type="STRING" id="446470.Snas_2064"/>